<sequence length="113" mass="13561">MEDKYKIENDYPLMESINHYAKISNREGYKYKFIEMMKRIEAEDIVFLSDLKLLEKEFNCPVRVQLVKGSGCYLGEQISQFSEINRFLGRRIGKYKDYKLDFNRLRNAINATW</sequence>
<reference evidence="1 2" key="1">
    <citation type="journal article" date="2019" name="Nat. Med.">
        <title>A library of human gut bacterial isolates paired with longitudinal multiomics data enables mechanistic microbiome research.</title>
        <authorList>
            <person name="Poyet M."/>
            <person name="Groussin M."/>
            <person name="Gibbons S.M."/>
            <person name="Avila-Pacheco J."/>
            <person name="Jiang X."/>
            <person name="Kearney S.M."/>
            <person name="Perrotta A.R."/>
            <person name="Berdy B."/>
            <person name="Zhao S."/>
            <person name="Lieberman T.D."/>
            <person name="Swanson P.K."/>
            <person name="Smith M."/>
            <person name="Roesemann S."/>
            <person name="Alexander J.E."/>
            <person name="Rich S.A."/>
            <person name="Livny J."/>
            <person name="Vlamakis H."/>
            <person name="Clish C."/>
            <person name="Bullock K."/>
            <person name="Deik A."/>
            <person name="Scott J."/>
            <person name="Pierce K.A."/>
            <person name="Xavier R.J."/>
            <person name="Alm E.J."/>
        </authorList>
    </citation>
    <scope>NUCLEOTIDE SEQUENCE [LARGE SCALE GENOMIC DNA]</scope>
    <source>
        <strain evidence="1 2">BIOML-A6</strain>
    </source>
</reference>
<proteinExistence type="predicted"/>
<gene>
    <name evidence="1" type="ORF">F2Y81_15275</name>
</gene>
<name>A0A642PUL9_9BACE</name>
<dbReference type="AlphaFoldDB" id="A0A642PUL9"/>
<dbReference type="RefSeq" id="WP_149920034.1">
    <property type="nucleotide sequence ID" value="NZ_VVYV01000026.1"/>
</dbReference>
<protein>
    <submittedName>
        <fullName evidence="1">Uncharacterized protein</fullName>
    </submittedName>
</protein>
<organism evidence="1 2">
    <name type="scientific">Bacteroides cellulosilyticus</name>
    <dbReference type="NCBI Taxonomy" id="246787"/>
    <lineage>
        <taxon>Bacteria</taxon>
        <taxon>Pseudomonadati</taxon>
        <taxon>Bacteroidota</taxon>
        <taxon>Bacteroidia</taxon>
        <taxon>Bacteroidales</taxon>
        <taxon>Bacteroidaceae</taxon>
        <taxon>Bacteroides</taxon>
    </lineage>
</organism>
<comment type="caution">
    <text evidence="1">The sequence shown here is derived from an EMBL/GenBank/DDBJ whole genome shotgun (WGS) entry which is preliminary data.</text>
</comment>
<evidence type="ECO:0000313" key="1">
    <source>
        <dbReference type="EMBL" id="KAA5416518.1"/>
    </source>
</evidence>
<dbReference type="Proteomes" id="UP000448877">
    <property type="component" value="Unassembled WGS sequence"/>
</dbReference>
<accession>A0A642PUL9</accession>
<dbReference type="EMBL" id="VVYV01000026">
    <property type="protein sequence ID" value="KAA5416518.1"/>
    <property type="molecule type" value="Genomic_DNA"/>
</dbReference>
<evidence type="ECO:0000313" key="2">
    <source>
        <dbReference type="Proteomes" id="UP000448877"/>
    </source>
</evidence>